<dbReference type="PANTHER" id="PTHR35526:SF3">
    <property type="entry name" value="ANTI-SIGMA-F FACTOR RSBW"/>
    <property type="match status" value="1"/>
</dbReference>
<dbReference type="InterPro" id="IPR036890">
    <property type="entry name" value="HATPase_C_sf"/>
</dbReference>
<organism evidence="3 4">
    <name type="scientific">Streptomyces avermitilis</name>
    <dbReference type="NCBI Taxonomy" id="33903"/>
    <lineage>
        <taxon>Bacteria</taxon>
        <taxon>Bacillati</taxon>
        <taxon>Actinomycetota</taxon>
        <taxon>Actinomycetes</taxon>
        <taxon>Kitasatosporales</taxon>
        <taxon>Streptomycetaceae</taxon>
        <taxon>Streptomyces</taxon>
    </lineage>
</organism>
<dbReference type="PANTHER" id="PTHR35526">
    <property type="entry name" value="ANTI-SIGMA-F FACTOR RSBW-RELATED"/>
    <property type="match status" value="1"/>
</dbReference>
<feature type="domain" description="Histidine kinase/HSP90-like ATPase" evidence="2">
    <location>
        <begin position="53"/>
        <end position="161"/>
    </location>
</feature>
<accession>A0A4D4NA48</accession>
<keyword evidence="1" id="KW-0723">Serine/threonine-protein kinase</keyword>
<dbReference type="Pfam" id="PF13581">
    <property type="entry name" value="HATPase_c_2"/>
    <property type="match status" value="1"/>
</dbReference>
<keyword evidence="1" id="KW-0808">Transferase</keyword>
<dbReference type="FunFam" id="3.30.565.10:FF:000028">
    <property type="entry name" value="PAS sensor protein"/>
    <property type="match status" value="1"/>
</dbReference>
<dbReference type="InterPro" id="IPR050267">
    <property type="entry name" value="Anti-sigma-factor_SerPK"/>
</dbReference>
<dbReference type="CDD" id="cd16936">
    <property type="entry name" value="HATPase_RsbW-like"/>
    <property type="match status" value="1"/>
</dbReference>
<dbReference type="InterPro" id="IPR003594">
    <property type="entry name" value="HATPase_dom"/>
</dbReference>
<protein>
    <recommendedName>
        <fullName evidence="2">Histidine kinase/HSP90-like ATPase domain-containing protein</fullName>
    </recommendedName>
</protein>
<dbReference type="EMBL" id="BJHY01000002">
    <property type="protein sequence ID" value="GDY80389.1"/>
    <property type="molecule type" value="Genomic_DNA"/>
</dbReference>
<sequence length="169" mass="19054">MFHALARPAHNLDTVCDRILTTMLTHRPDDDIALLIARTRALNTNQIATFNLPSHPAIVAQARQHTTTQLTTWNLTDTTFTTELIVSELVTNAIRYGHPPIQLRLIHHNHTLTTEVSDTSNTTPHMRRARTYDEGGRGLLLIGQLAQRWGTRHTPTGKTVWTEQTLTPN</sequence>
<proteinExistence type="predicted"/>
<evidence type="ECO:0000256" key="1">
    <source>
        <dbReference type="ARBA" id="ARBA00022527"/>
    </source>
</evidence>
<evidence type="ECO:0000313" key="3">
    <source>
        <dbReference type="EMBL" id="GDY80389.1"/>
    </source>
</evidence>
<comment type="caution">
    <text evidence="3">The sequence shown here is derived from an EMBL/GenBank/DDBJ whole genome shotgun (WGS) entry which is preliminary data.</text>
</comment>
<evidence type="ECO:0000313" key="4">
    <source>
        <dbReference type="Proteomes" id="UP000299211"/>
    </source>
</evidence>
<dbReference type="Gene3D" id="3.30.565.10">
    <property type="entry name" value="Histidine kinase-like ATPase, C-terminal domain"/>
    <property type="match status" value="1"/>
</dbReference>
<dbReference type="AlphaFoldDB" id="A0A4D4NA48"/>
<name>A0A4D4NA48_STRAX</name>
<dbReference type="GO" id="GO:0004674">
    <property type="term" value="F:protein serine/threonine kinase activity"/>
    <property type="evidence" value="ECO:0007669"/>
    <property type="project" value="UniProtKB-KW"/>
</dbReference>
<evidence type="ECO:0000259" key="2">
    <source>
        <dbReference type="Pfam" id="PF13581"/>
    </source>
</evidence>
<dbReference type="SUPFAM" id="SSF55874">
    <property type="entry name" value="ATPase domain of HSP90 chaperone/DNA topoisomerase II/histidine kinase"/>
    <property type="match status" value="1"/>
</dbReference>
<gene>
    <name evidence="3" type="ORF">SAV31267_098740</name>
</gene>
<keyword evidence="1" id="KW-0418">Kinase</keyword>
<reference evidence="3 4" key="1">
    <citation type="submission" date="2019-04" db="EMBL/GenBank/DDBJ databases">
        <title>Draft genome sequences of Streptomyces avermitilis ATCC 31267.</title>
        <authorList>
            <person name="Komaki H."/>
            <person name="Tamura T."/>
            <person name="Hosoyama A."/>
        </authorList>
    </citation>
    <scope>NUCLEOTIDE SEQUENCE [LARGE SCALE GENOMIC DNA]</scope>
    <source>
        <strain evidence="3 4">ATCC 31267</strain>
    </source>
</reference>
<dbReference type="Proteomes" id="UP000299211">
    <property type="component" value="Unassembled WGS sequence"/>
</dbReference>